<gene>
    <name evidence="2" type="ORF">S01H1_62318</name>
</gene>
<dbReference type="InterPro" id="IPR038763">
    <property type="entry name" value="DHH_sf"/>
</dbReference>
<evidence type="ECO:0000259" key="1">
    <source>
        <dbReference type="Pfam" id="PF02272"/>
    </source>
</evidence>
<feature type="non-terminal residue" evidence="2">
    <location>
        <position position="220"/>
    </location>
</feature>
<dbReference type="InterPro" id="IPR051673">
    <property type="entry name" value="SSDNA_exonuclease_RecJ"/>
</dbReference>
<protein>
    <recommendedName>
        <fullName evidence="1">DHHA1 domain-containing protein</fullName>
    </recommendedName>
</protein>
<dbReference type="GO" id="GO:0003676">
    <property type="term" value="F:nucleic acid binding"/>
    <property type="evidence" value="ECO:0007669"/>
    <property type="project" value="InterPro"/>
</dbReference>
<accession>X0XC18</accession>
<dbReference type="SUPFAM" id="SSF64182">
    <property type="entry name" value="DHH phosphoesterases"/>
    <property type="match status" value="1"/>
</dbReference>
<dbReference type="Pfam" id="PF02272">
    <property type="entry name" value="DHHA1"/>
    <property type="match status" value="1"/>
</dbReference>
<dbReference type="PANTHER" id="PTHR30255">
    <property type="entry name" value="SINGLE-STRANDED-DNA-SPECIFIC EXONUCLEASE RECJ"/>
    <property type="match status" value="1"/>
</dbReference>
<comment type="caution">
    <text evidence="2">The sequence shown here is derived from an EMBL/GenBank/DDBJ whole genome shotgun (WGS) entry which is preliminary data.</text>
</comment>
<organism evidence="2">
    <name type="scientific">marine sediment metagenome</name>
    <dbReference type="NCBI Taxonomy" id="412755"/>
    <lineage>
        <taxon>unclassified sequences</taxon>
        <taxon>metagenomes</taxon>
        <taxon>ecological metagenomes</taxon>
    </lineage>
</organism>
<dbReference type="EMBL" id="BARS01040927">
    <property type="protein sequence ID" value="GAG40625.1"/>
    <property type="molecule type" value="Genomic_DNA"/>
</dbReference>
<dbReference type="PANTHER" id="PTHR30255:SF2">
    <property type="entry name" value="SINGLE-STRANDED-DNA-SPECIFIC EXONUCLEASE RECJ"/>
    <property type="match status" value="1"/>
</dbReference>
<sequence length="220" mass="23749">MVKRGLEVLNRSQRVGLQELVLCAGLEMGKLDEESISYMLAPRLNASGRMGHAVTSYELLTTSSRTQARQLAGVLESSNSERQRLSTEFFAKAKESLLLEGADLPLLMVGGPDYPPGVVGVVAGKLADQFYRPAIVLQLDGEVTRGSARSIPEFDLVAALTECQDLLSRFGGHRQAAGFVMPSADVDQLREQLLEIAARELVGVDLRPAITIDAVIPLST</sequence>
<dbReference type="Gene3D" id="3.90.1640.30">
    <property type="match status" value="1"/>
</dbReference>
<name>X0XC18_9ZZZZ</name>
<dbReference type="InterPro" id="IPR003156">
    <property type="entry name" value="DHHA1_dom"/>
</dbReference>
<reference evidence="2" key="1">
    <citation type="journal article" date="2014" name="Front. Microbiol.">
        <title>High frequency of phylogenetically diverse reductive dehalogenase-homologous genes in deep subseafloor sedimentary metagenomes.</title>
        <authorList>
            <person name="Kawai M."/>
            <person name="Futagami T."/>
            <person name="Toyoda A."/>
            <person name="Takaki Y."/>
            <person name="Nishi S."/>
            <person name="Hori S."/>
            <person name="Arai W."/>
            <person name="Tsubouchi T."/>
            <person name="Morono Y."/>
            <person name="Uchiyama I."/>
            <person name="Ito T."/>
            <person name="Fujiyama A."/>
            <person name="Inagaki F."/>
            <person name="Takami H."/>
        </authorList>
    </citation>
    <scope>NUCLEOTIDE SEQUENCE</scope>
    <source>
        <strain evidence="2">Expedition CK06-06</strain>
    </source>
</reference>
<dbReference type="Gene3D" id="3.10.310.30">
    <property type="match status" value="1"/>
</dbReference>
<proteinExistence type="predicted"/>
<evidence type="ECO:0000313" key="2">
    <source>
        <dbReference type="EMBL" id="GAG40625.1"/>
    </source>
</evidence>
<feature type="domain" description="DHHA1" evidence="1">
    <location>
        <begin position="111"/>
        <end position="196"/>
    </location>
</feature>
<dbReference type="AlphaFoldDB" id="X0XC18"/>